<keyword evidence="5" id="KW-1185">Reference proteome</keyword>
<dbReference type="Proteomes" id="UP000275727">
    <property type="component" value="Chromosome"/>
</dbReference>
<dbReference type="Pfam" id="PF13468">
    <property type="entry name" value="Glyoxalase_3"/>
    <property type="match status" value="1"/>
</dbReference>
<dbReference type="PANTHER" id="PTHR40265:SF1">
    <property type="entry name" value="GLYOXALASE-LIKE DOMAIN-CONTAINING PROTEIN"/>
    <property type="match status" value="1"/>
</dbReference>
<name>A0AAD1D825_SPHMI</name>
<reference evidence="3 5" key="2">
    <citation type="submission" date="2018-10" db="EMBL/GenBank/DDBJ databases">
        <title>Genomic Encyclopedia of Type Strains, Phase IV (KMG-IV): sequencing the most valuable type-strain genomes for metagenomic binning, comparative biology and taxonomic classification.</title>
        <authorList>
            <person name="Goeker M."/>
        </authorList>
    </citation>
    <scope>NUCLEOTIDE SEQUENCE [LARGE SCALE GENOMIC DNA]</scope>
    <source>
        <strain evidence="3 5">DSM 19791</strain>
    </source>
</reference>
<evidence type="ECO:0000313" key="5">
    <source>
        <dbReference type="Proteomes" id="UP000276029"/>
    </source>
</evidence>
<proteinExistence type="predicted"/>
<evidence type="ECO:0000313" key="2">
    <source>
        <dbReference type="EMBL" id="BBE35299.1"/>
    </source>
</evidence>
<evidence type="ECO:0000259" key="1">
    <source>
        <dbReference type="Pfam" id="PF13468"/>
    </source>
</evidence>
<reference evidence="2 4" key="1">
    <citation type="submission" date="2018-06" db="EMBL/GenBank/DDBJ databases">
        <title>Complete Genome Sequence of the Microcystin-Degrading Bacterium Sphingosinicella microcystinivorans Strain B-9.</title>
        <authorList>
            <person name="Jin H."/>
            <person name="Nishizawa T."/>
            <person name="Guo Y."/>
            <person name="Nishizawa A."/>
            <person name="Park H."/>
            <person name="Kato H."/>
            <person name="Tsuji K."/>
            <person name="Harada K."/>
        </authorList>
    </citation>
    <scope>NUCLEOTIDE SEQUENCE [LARGE SCALE GENOMIC DNA]</scope>
    <source>
        <strain evidence="2 4">B9</strain>
    </source>
</reference>
<dbReference type="InterPro" id="IPR025870">
    <property type="entry name" value="Glyoxalase-like_dom"/>
</dbReference>
<organism evidence="2 4">
    <name type="scientific">Sphingosinicella microcystinivorans</name>
    <dbReference type="NCBI Taxonomy" id="335406"/>
    <lineage>
        <taxon>Bacteria</taxon>
        <taxon>Pseudomonadati</taxon>
        <taxon>Pseudomonadota</taxon>
        <taxon>Alphaproteobacteria</taxon>
        <taxon>Sphingomonadales</taxon>
        <taxon>Sphingosinicellaceae</taxon>
        <taxon>Sphingosinicella</taxon>
    </lineage>
</organism>
<feature type="domain" description="Glyoxalase-like" evidence="1">
    <location>
        <begin position="8"/>
        <end position="183"/>
    </location>
</feature>
<dbReference type="Proteomes" id="UP000276029">
    <property type="component" value="Unassembled WGS sequence"/>
</dbReference>
<dbReference type="InterPro" id="IPR029068">
    <property type="entry name" value="Glyas_Bleomycin-R_OHBP_Dase"/>
</dbReference>
<evidence type="ECO:0000313" key="3">
    <source>
        <dbReference type="EMBL" id="RKS86592.1"/>
    </source>
</evidence>
<dbReference type="EMBL" id="RBWX01000010">
    <property type="protein sequence ID" value="RKS86592.1"/>
    <property type="molecule type" value="Genomic_DNA"/>
</dbReference>
<dbReference type="EMBL" id="AP018711">
    <property type="protein sequence ID" value="BBE35299.1"/>
    <property type="molecule type" value="Genomic_DNA"/>
</dbReference>
<gene>
    <name evidence="3" type="ORF">DFR51_3306</name>
    <name evidence="2" type="ORF">SmB9_29570</name>
</gene>
<accession>A0AAD1D825</accession>
<sequence length="288" mass="32072">MTKTTRSLDHFVISVTDIEIGAEIHRRLGFRVLPTMEHANIGSSNTVIQFHDTYLELIGDLHLANSDQLRKDMEIWLNQGDVFWQFAMTSACLEDEIPVIAATGLEMQPILHAGRHVRKAHGGWDMTDSRSSYIWNPDDKLASIFLSDHRKPEAIWMPEYQNHPNSCIRVGGLRYLMGDPAKHVAYVTKIAGAGPASQSDDCIRFETPRGEFLELMTPAALHALYPEAPQLSPGTHTRGAILTIIVESLERCRWALRDGGVPHRLTDASIVVGAPYGCGVAYEFVEGK</sequence>
<dbReference type="RefSeq" id="WP_121053128.1">
    <property type="nucleotide sequence ID" value="NZ_AP018711.1"/>
</dbReference>
<dbReference type="Gene3D" id="3.10.180.10">
    <property type="entry name" value="2,3-Dihydroxybiphenyl 1,2-Dioxygenase, domain 1"/>
    <property type="match status" value="1"/>
</dbReference>
<protein>
    <submittedName>
        <fullName evidence="3">Glyoxalase-like protein</fullName>
    </submittedName>
</protein>
<evidence type="ECO:0000313" key="4">
    <source>
        <dbReference type="Proteomes" id="UP000275727"/>
    </source>
</evidence>
<dbReference type="PANTHER" id="PTHR40265">
    <property type="entry name" value="BLL2707 PROTEIN"/>
    <property type="match status" value="1"/>
</dbReference>
<dbReference type="AlphaFoldDB" id="A0AAD1D825"/>
<dbReference type="SUPFAM" id="SSF54593">
    <property type="entry name" value="Glyoxalase/Bleomycin resistance protein/Dihydroxybiphenyl dioxygenase"/>
    <property type="match status" value="1"/>
</dbReference>
<dbReference type="KEGG" id="smic:SmB9_29570"/>